<reference evidence="7" key="3">
    <citation type="submission" date="2015-02" db="UniProtKB">
        <authorList>
            <consortium name="EnsemblProtists"/>
        </authorList>
    </citation>
    <scope>IDENTIFICATION</scope>
    <source>
        <strain evidence="7">DAOM BR144</strain>
    </source>
</reference>
<dbReference type="FunFam" id="1.10.472.10:FF:000001">
    <property type="entry name" value="G2/mitotic-specific cyclin"/>
    <property type="match status" value="1"/>
</dbReference>
<accession>K3XBN3</accession>
<dbReference type="Proteomes" id="UP000019132">
    <property type="component" value="Unassembled WGS sequence"/>
</dbReference>
<comment type="similarity">
    <text evidence="4">Belongs to the cyclin family.</text>
</comment>
<keyword evidence="1" id="KW-0132">Cell division</keyword>
<evidence type="ECO:0000256" key="1">
    <source>
        <dbReference type="ARBA" id="ARBA00022618"/>
    </source>
</evidence>
<dbReference type="OMA" id="EYKFIVY"/>
<dbReference type="Gene3D" id="1.10.472.10">
    <property type="entry name" value="Cyclin-like"/>
    <property type="match status" value="2"/>
</dbReference>
<name>K3XBN3_GLOUD</name>
<dbReference type="Pfam" id="PF00134">
    <property type="entry name" value="Cyclin_N"/>
    <property type="match status" value="1"/>
</dbReference>
<keyword evidence="2 4" id="KW-0195">Cyclin</keyword>
<protein>
    <recommendedName>
        <fullName evidence="9">Cyclin N-terminal domain-containing protein</fullName>
    </recommendedName>
</protein>
<reference evidence="8" key="1">
    <citation type="journal article" date="2010" name="Genome Biol.">
        <title>Genome sequence of the necrotrophic plant pathogen Pythium ultimum reveals original pathogenicity mechanisms and effector repertoire.</title>
        <authorList>
            <person name="Levesque C.A."/>
            <person name="Brouwer H."/>
            <person name="Cano L."/>
            <person name="Hamilton J.P."/>
            <person name="Holt C."/>
            <person name="Huitema E."/>
            <person name="Raffaele S."/>
            <person name="Robideau G.P."/>
            <person name="Thines M."/>
            <person name="Win J."/>
            <person name="Zerillo M.M."/>
            <person name="Beakes G.W."/>
            <person name="Boore J.L."/>
            <person name="Busam D."/>
            <person name="Dumas B."/>
            <person name="Ferriera S."/>
            <person name="Fuerstenberg S.I."/>
            <person name="Gachon C.M."/>
            <person name="Gaulin E."/>
            <person name="Govers F."/>
            <person name="Grenville-Briggs L."/>
            <person name="Horner N."/>
            <person name="Hostetler J."/>
            <person name="Jiang R.H."/>
            <person name="Johnson J."/>
            <person name="Krajaejun T."/>
            <person name="Lin H."/>
            <person name="Meijer H.J."/>
            <person name="Moore B."/>
            <person name="Morris P."/>
            <person name="Phuntmart V."/>
            <person name="Puiu D."/>
            <person name="Shetty J."/>
            <person name="Stajich J.E."/>
            <person name="Tripathy S."/>
            <person name="Wawra S."/>
            <person name="van West P."/>
            <person name="Whitty B.R."/>
            <person name="Coutinho P.M."/>
            <person name="Henrissat B."/>
            <person name="Martin F."/>
            <person name="Thomas P.D."/>
            <person name="Tyler B.M."/>
            <person name="De Vries R.P."/>
            <person name="Kamoun S."/>
            <person name="Yandell M."/>
            <person name="Tisserat N."/>
            <person name="Buell C.R."/>
        </authorList>
    </citation>
    <scope>NUCLEOTIDE SEQUENCE</scope>
    <source>
        <strain evidence="8">DAOM:BR144</strain>
    </source>
</reference>
<proteinExistence type="inferred from homology"/>
<dbReference type="AlphaFoldDB" id="K3XBN3"/>
<evidence type="ECO:0000259" key="6">
    <source>
        <dbReference type="SMART" id="SM01332"/>
    </source>
</evidence>
<dbReference type="SUPFAM" id="SSF47954">
    <property type="entry name" value="Cyclin-like"/>
    <property type="match status" value="2"/>
</dbReference>
<evidence type="ECO:0000313" key="8">
    <source>
        <dbReference type="Proteomes" id="UP000019132"/>
    </source>
</evidence>
<dbReference type="VEuPathDB" id="FungiDB:PYU1_G014601"/>
<dbReference type="InterPro" id="IPR039361">
    <property type="entry name" value="Cyclin"/>
</dbReference>
<dbReference type="eggNOG" id="KOG0654">
    <property type="taxonomic scope" value="Eukaryota"/>
</dbReference>
<evidence type="ECO:0000256" key="2">
    <source>
        <dbReference type="ARBA" id="ARBA00023127"/>
    </source>
</evidence>
<dbReference type="InterPro" id="IPR013763">
    <property type="entry name" value="Cyclin-like_dom"/>
</dbReference>
<dbReference type="STRING" id="431595.K3XBN3"/>
<dbReference type="EnsemblProtists" id="PYU1_T014632">
    <property type="protein sequence ID" value="PYU1_T014632"/>
    <property type="gene ID" value="PYU1_G014601"/>
</dbReference>
<evidence type="ECO:0000259" key="5">
    <source>
        <dbReference type="SMART" id="SM00385"/>
    </source>
</evidence>
<keyword evidence="3" id="KW-0131">Cell cycle</keyword>
<dbReference type="InterPro" id="IPR036915">
    <property type="entry name" value="Cyclin-like_sf"/>
</dbReference>
<organism evidence="7 8">
    <name type="scientific">Globisporangium ultimum (strain ATCC 200006 / CBS 805.95 / DAOM BR144)</name>
    <name type="common">Pythium ultimum</name>
    <dbReference type="NCBI Taxonomy" id="431595"/>
    <lineage>
        <taxon>Eukaryota</taxon>
        <taxon>Sar</taxon>
        <taxon>Stramenopiles</taxon>
        <taxon>Oomycota</taxon>
        <taxon>Peronosporomycetes</taxon>
        <taxon>Pythiales</taxon>
        <taxon>Pythiaceae</taxon>
        <taxon>Globisporangium</taxon>
    </lineage>
</organism>
<evidence type="ECO:0008006" key="9">
    <source>
        <dbReference type="Google" id="ProtNLM"/>
    </source>
</evidence>
<dbReference type="InParanoid" id="K3XBN3"/>
<dbReference type="PANTHER" id="PTHR10177">
    <property type="entry name" value="CYCLINS"/>
    <property type="match status" value="1"/>
</dbReference>
<feature type="domain" description="Cyclin C-terminal" evidence="6">
    <location>
        <begin position="194"/>
        <end position="317"/>
    </location>
</feature>
<evidence type="ECO:0000256" key="3">
    <source>
        <dbReference type="ARBA" id="ARBA00023306"/>
    </source>
</evidence>
<keyword evidence="8" id="KW-1185">Reference proteome</keyword>
<dbReference type="InterPro" id="IPR004367">
    <property type="entry name" value="Cyclin_C-dom"/>
</dbReference>
<feature type="domain" description="Cyclin-like" evidence="5">
    <location>
        <begin position="101"/>
        <end position="185"/>
    </location>
</feature>
<evidence type="ECO:0000313" key="7">
    <source>
        <dbReference type="EnsemblProtists" id="PYU1_T014632"/>
    </source>
</evidence>
<dbReference type="SMART" id="SM00385">
    <property type="entry name" value="CYCLIN"/>
    <property type="match status" value="2"/>
</dbReference>
<dbReference type="HOGENOM" id="CLU_020695_2_0_1"/>
<feature type="domain" description="Cyclin-like" evidence="5">
    <location>
        <begin position="198"/>
        <end position="280"/>
    </location>
</feature>
<dbReference type="InterPro" id="IPR006671">
    <property type="entry name" value="Cyclin_N"/>
</dbReference>
<dbReference type="Pfam" id="PF02984">
    <property type="entry name" value="Cyclin_C"/>
    <property type="match status" value="1"/>
</dbReference>
<dbReference type="EMBL" id="GL376576">
    <property type="status" value="NOT_ANNOTATED_CDS"/>
    <property type="molecule type" value="Genomic_DNA"/>
</dbReference>
<evidence type="ECO:0000256" key="4">
    <source>
        <dbReference type="RuleBase" id="RU000383"/>
    </source>
</evidence>
<reference evidence="8" key="2">
    <citation type="submission" date="2010-04" db="EMBL/GenBank/DDBJ databases">
        <authorList>
            <person name="Buell R."/>
            <person name="Hamilton J."/>
            <person name="Hostetler J."/>
        </authorList>
    </citation>
    <scope>NUCLEOTIDE SEQUENCE [LARGE SCALE GENOMIC DNA]</scope>
    <source>
        <strain evidence="8">DAOM:BR144</strain>
    </source>
</reference>
<dbReference type="SMART" id="SM01332">
    <property type="entry name" value="Cyclin_C"/>
    <property type="match status" value="1"/>
</dbReference>
<dbReference type="GO" id="GO:0051301">
    <property type="term" value="P:cell division"/>
    <property type="evidence" value="ECO:0007669"/>
    <property type="project" value="UniProtKB-KW"/>
</dbReference>
<sequence length="338" mass="39270">MDSDGMNVDEPVVRKPVALPSLTSYTPRPYLFKYDHNDSGFDERTYASLVRDIDAPTPCAKLARELDIYYRKHEAKYLPEASYIGTYQTDINEKMRTILVDWLVEVGEEYDLDSQTFHKAVNLVDRCLTKFKINRKQFQLLGCACMMIAAKFEEVYGPNVEEFVYISDQTYTAEEMLEMEGKVLQALEYRIASTTCYGFITRYMNAGCNTDKQRSLVMYLCDFALLYYHMLRYRPSEIAASAVYLARFMSKEKHPWTPTLHHYSKYNPWDLKNCILDLCRIHKVENEVVGTQRDKAKAVSEKFLAEKFHGVSAIPSPDEVELDKSFFLYDPRQSSSRS</sequence>